<evidence type="ECO:0000256" key="1">
    <source>
        <dbReference type="SAM" id="Phobius"/>
    </source>
</evidence>
<protein>
    <recommendedName>
        <fullName evidence="4">DUF5134 domain-containing protein</fullName>
    </recommendedName>
</protein>
<keyword evidence="3" id="KW-1185">Reference proteome</keyword>
<proteinExistence type="predicted"/>
<dbReference type="Pfam" id="PF17197">
    <property type="entry name" value="DUF5134"/>
    <property type="match status" value="1"/>
</dbReference>
<dbReference type="RefSeq" id="WP_091674829.1">
    <property type="nucleotide sequence ID" value="NZ_FOKG01000012.1"/>
</dbReference>
<keyword evidence="1" id="KW-0472">Membrane</keyword>
<gene>
    <name evidence="2" type="ORF">SAMN05216266_112147</name>
</gene>
<organism evidence="2 3">
    <name type="scientific">Amycolatopsis marina</name>
    <dbReference type="NCBI Taxonomy" id="490629"/>
    <lineage>
        <taxon>Bacteria</taxon>
        <taxon>Bacillati</taxon>
        <taxon>Actinomycetota</taxon>
        <taxon>Actinomycetes</taxon>
        <taxon>Pseudonocardiales</taxon>
        <taxon>Pseudonocardiaceae</taxon>
        <taxon>Amycolatopsis</taxon>
    </lineage>
</organism>
<feature type="transmembrane region" description="Helical" evidence="1">
    <location>
        <begin position="98"/>
        <end position="118"/>
    </location>
</feature>
<evidence type="ECO:0008006" key="4">
    <source>
        <dbReference type="Google" id="ProtNLM"/>
    </source>
</evidence>
<feature type="transmembrane region" description="Helical" evidence="1">
    <location>
        <begin position="138"/>
        <end position="162"/>
    </location>
</feature>
<dbReference type="EMBL" id="FOKG01000012">
    <property type="protein sequence ID" value="SFB46119.1"/>
    <property type="molecule type" value="Genomic_DNA"/>
</dbReference>
<feature type="transmembrane region" description="Helical" evidence="1">
    <location>
        <begin position="68"/>
        <end position="86"/>
    </location>
</feature>
<dbReference type="InterPro" id="IPR033458">
    <property type="entry name" value="DUF5134"/>
</dbReference>
<dbReference type="OrthoDB" id="3635896at2"/>
<reference evidence="3" key="1">
    <citation type="submission" date="2016-10" db="EMBL/GenBank/DDBJ databases">
        <authorList>
            <person name="Varghese N."/>
            <person name="Submissions S."/>
        </authorList>
    </citation>
    <scope>NUCLEOTIDE SEQUENCE [LARGE SCALE GENOMIC DNA]</scope>
    <source>
        <strain evidence="3">CGMCC 4.3568</strain>
    </source>
</reference>
<feature type="transmembrane region" description="Helical" evidence="1">
    <location>
        <begin position="6"/>
        <end position="24"/>
    </location>
</feature>
<name>A0A1I1B704_9PSEU</name>
<keyword evidence="1" id="KW-0812">Transmembrane</keyword>
<evidence type="ECO:0000313" key="3">
    <source>
        <dbReference type="Proteomes" id="UP000243799"/>
    </source>
</evidence>
<evidence type="ECO:0000313" key="2">
    <source>
        <dbReference type="EMBL" id="SFB46119.1"/>
    </source>
</evidence>
<dbReference type="Proteomes" id="UP000243799">
    <property type="component" value="Unassembled WGS sequence"/>
</dbReference>
<keyword evidence="1" id="KW-1133">Transmembrane helix</keyword>
<accession>A0A1I1B704</accession>
<dbReference type="AlphaFoldDB" id="A0A1I1B704"/>
<feature type="transmembrane region" description="Helical" evidence="1">
    <location>
        <begin position="45"/>
        <end position="62"/>
    </location>
</feature>
<sequence>MVAGGHQALVSWLLTVIFLLLLVPCLRRVTRQEVPGAERRRDSDLAELLLTLAMVAMLSPVGGPIPAAGWQAVLLLVAAYFLWAFLRSPRVPARPGHGHVAHHAVCAALMLYMVTAMPHDDGISHGPWFTMAEMDSTASLALPALAIAGALGLAADAAVSAARLVRTRLKTRDTIDSEGLRPGMRPSPSHVMSPASPLVGSATRAFFHCLPQFSPVFRRPARTRSAAGPWYGSRETYRATMGLGMAYMLLAAL</sequence>
<dbReference type="STRING" id="490629.SAMN05216266_112147"/>